<evidence type="ECO:0000256" key="2">
    <source>
        <dbReference type="SAM" id="Phobius"/>
    </source>
</evidence>
<comment type="caution">
    <text evidence="3">The sequence shown here is derived from an EMBL/GenBank/DDBJ whole genome shotgun (WGS) entry which is preliminary data.</text>
</comment>
<keyword evidence="4" id="KW-1185">Reference proteome</keyword>
<dbReference type="EMBL" id="JAANBB010000251">
    <property type="protein sequence ID" value="KAF7545489.1"/>
    <property type="molecule type" value="Genomic_DNA"/>
</dbReference>
<organism evidence="3 4">
    <name type="scientific">Cylindrodendrum hubeiense</name>
    <dbReference type="NCBI Taxonomy" id="595255"/>
    <lineage>
        <taxon>Eukaryota</taxon>
        <taxon>Fungi</taxon>
        <taxon>Dikarya</taxon>
        <taxon>Ascomycota</taxon>
        <taxon>Pezizomycotina</taxon>
        <taxon>Sordariomycetes</taxon>
        <taxon>Hypocreomycetidae</taxon>
        <taxon>Hypocreales</taxon>
        <taxon>Nectriaceae</taxon>
        <taxon>Cylindrodendrum</taxon>
    </lineage>
</organism>
<dbReference type="AlphaFoldDB" id="A0A9P5H9T2"/>
<feature type="compositionally biased region" description="Basic residues" evidence="1">
    <location>
        <begin position="484"/>
        <end position="493"/>
    </location>
</feature>
<keyword evidence="2" id="KW-0812">Transmembrane</keyword>
<proteinExistence type="predicted"/>
<sequence>MFPATLWRWASVDWYPTTVPLPSSSSVIDSIAHTNGFSNDSDELSQVITMAPVQLEPETRYGPVVAVASHLVVAVYLVVEAGRSLHRAYRGLGPSQDTRGRVTRRNTLLPVFTGLALISLLQAVYGSVSYAVLSYKVWASDSGVELPTRFYGDNGIFPQGENATPVYLVQWLSDTPIHLDAFEIVTEKARRFWWRQQIDLGLVSWSMLLAIEGRRRNIPLLWCYQLLGQLVSLAFAQNLFFVAMLLTPSPLPVDDNGSLPLSRVRNKLLPPKPVGWTPHVLVFSTILALNFAAILSMPFQVNTEMFKYSILAVRSLSLAPLAVYYILPRSFGKTHDEPHGAYGTYTQLFRAISLASFLLHARVSVVALAYNAPGAYYHRHSVHLPFDLEQRSAWERTTSAFGRILGATADHPVVGAVGWEVILSSVSIGFWVATRATDVSAILAATIPSYQGQERIPDEAKPELNVATRGKAKAGPAEEEGTGSRRRGRSRKIKHEDPSGGGAYEPSASEAAATDEGDVMPSDGLDWESAAVVWGLTSLGGLGVGSAGAFGGECVAR</sequence>
<feature type="region of interest" description="Disordered" evidence="1">
    <location>
        <begin position="454"/>
        <end position="523"/>
    </location>
</feature>
<dbReference type="Proteomes" id="UP000722485">
    <property type="component" value="Unassembled WGS sequence"/>
</dbReference>
<evidence type="ECO:0000313" key="3">
    <source>
        <dbReference type="EMBL" id="KAF7545489.1"/>
    </source>
</evidence>
<accession>A0A9P5H9T2</accession>
<evidence type="ECO:0000313" key="4">
    <source>
        <dbReference type="Proteomes" id="UP000722485"/>
    </source>
</evidence>
<reference evidence="3" key="1">
    <citation type="submission" date="2020-03" db="EMBL/GenBank/DDBJ databases">
        <title>Draft Genome Sequence of Cylindrodendrum hubeiense.</title>
        <authorList>
            <person name="Buettner E."/>
            <person name="Kellner H."/>
        </authorList>
    </citation>
    <scope>NUCLEOTIDE SEQUENCE</scope>
    <source>
        <strain evidence="3">IHI 201604</strain>
    </source>
</reference>
<feature type="transmembrane region" description="Helical" evidence="2">
    <location>
        <begin position="276"/>
        <end position="296"/>
    </location>
</feature>
<feature type="transmembrane region" description="Helical" evidence="2">
    <location>
        <begin position="308"/>
        <end position="327"/>
    </location>
</feature>
<name>A0A9P5H9T2_9HYPO</name>
<feature type="transmembrane region" description="Helical" evidence="2">
    <location>
        <begin position="108"/>
        <end position="133"/>
    </location>
</feature>
<gene>
    <name evidence="3" type="ORF">G7Z17_g9129</name>
</gene>
<keyword evidence="2" id="KW-0472">Membrane</keyword>
<feature type="transmembrane region" description="Helical" evidence="2">
    <location>
        <begin position="347"/>
        <end position="370"/>
    </location>
</feature>
<protein>
    <submittedName>
        <fullName evidence="3">Uncharacterized protein</fullName>
    </submittedName>
</protein>
<dbReference type="OrthoDB" id="2126185at2759"/>
<keyword evidence="2" id="KW-1133">Transmembrane helix</keyword>
<evidence type="ECO:0000256" key="1">
    <source>
        <dbReference type="SAM" id="MobiDB-lite"/>
    </source>
</evidence>
<feature type="transmembrane region" description="Helical" evidence="2">
    <location>
        <begin position="223"/>
        <end position="246"/>
    </location>
</feature>